<organism evidence="1 2">
    <name type="scientific">Racocetra persica</name>
    <dbReference type="NCBI Taxonomy" id="160502"/>
    <lineage>
        <taxon>Eukaryota</taxon>
        <taxon>Fungi</taxon>
        <taxon>Fungi incertae sedis</taxon>
        <taxon>Mucoromycota</taxon>
        <taxon>Glomeromycotina</taxon>
        <taxon>Glomeromycetes</taxon>
        <taxon>Diversisporales</taxon>
        <taxon>Gigasporaceae</taxon>
        <taxon>Racocetra</taxon>
    </lineage>
</organism>
<evidence type="ECO:0000313" key="1">
    <source>
        <dbReference type="EMBL" id="CAG8710640.1"/>
    </source>
</evidence>
<dbReference type="EMBL" id="CAJVQC010020884">
    <property type="protein sequence ID" value="CAG8710640.1"/>
    <property type="molecule type" value="Genomic_DNA"/>
</dbReference>
<accession>A0ACA9PJ10</accession>
<sequence length="108" mass="12460">NSTKRKHKQNEKENLPKKKSKSTITLFCMLKDDSPSSAFPIEIEDSDVDGFANLTLNDRDIFLLTSNLSKYFTKAPAKEHIHVIVSLTKNNNREQELRDQLTELQKKI</sequence>
<keyword evidence="2" id="KW-1185">Reference proteome</keyword>
<proteinExistence type="predicted"/>
<dbReference type="Proteomes" id="UP000789920">
    <property type="component" value="Unassembled WGS sequence"/>
</dbReference>
<name>A0ACA9PJ10_9GLOM</name>
<comment type="caution">
    <text evidence="1">The sequence shown here is derived from an EMBL/GenBank/DDBJ whole genome shotgun (WGS) entry which is preliminary data.</text>
</comment>
<gene>
    <name evidence="1" type="ORF">RPERSI_LOCUS10512</name>
</gene>
<evidence type="ECO:0000313" key="2">
    <source>
        <dbReference type="Proteomes" id="UP000789920"/>
    </source>
</evidence>
<reference evidence="1" key="1">
    <citation type="submission" date="2021-06" db="EMBL/GenBank/DDBJ databases">
        <authorList>
            <person name="Kallberg Y."/>
            <person name="Tangrot J."/>
            <person name="Rosling A."/>
        </authorList>
    </citation>
    <scope>NUCLEOTIDE SEQUENCE</scope>
    <source>
        <strain evidence="1">MA461A</strain>
    </source>
</reference>
<protein>
    <submittedName>
        <fullName evidence="1">24399_t:CDS:1</fullName>
    </submittedName>
</protein>
<feature type="non-terminal residue" evidence="1">
    <location>
        <position position="1"/>
    </location>
</feature>